<evidence type="ECO:0000313" key="4">
    <source>
        <dbReference type="Proteomes" id="UP000316921"/>
    </source>
</evidence>
<keyword evidence="1" id="KW-0732">Signal</keyword>
<dbReference type="Proteomes" id="UP000316921">
    <property type="component" value="Chromosome"/>
</dbReference>
<sequence precursor="true">MTTLLLAALVASSSLSGAQAQAETYFHRLSTFSAFENTDVGVETVAEIVAAAASGQVLVYTDSATGNIGFVDIADPSAPAPLGVVAVGGEPTSVAVAGPWALAAVNTGEDYAAPTGDLAVIEVASRRIERRIDLGGQPDSVAVSPDGRFAIVAIENERDEDLGNGEPPQSPAGYLMIVDIVGEPADWTTRRVELVGVAELFPADPEPEFVDINARNVAVVTLQENNAIVFVDLASGEVVGDLSAGTVDLDGVDTVEDGQIDQTGSLTGVAREPDAVGWTSDWTFATADEGDLFGGSRGFTLWSVFGRTTFEAGNALDRAAARVGQYPEHRSENKGCEPEGIEFGQFGDRRLLFVGAERANLVFVYELDAESRLAAAQPRLHQVLPTGAGPEGLLAIPERGLFVVASEVDSRADGLRSSIMVYGLGAEPSYPTLVSADRPGGAGPIPWGALSGLAADPEGDGQVAWAVPDRAMGPARVLRIDLRTQPPTIDAEIALNDSEGVLVAALWALKSVLPGAAALDPALIVGGDGAVRLDLEGIALGEDGHFWLASEGRGRLVDGVDAPDEPLELPDLLIEVDSDGAVVDVVPLPASLVSRQDGGVFEGVAADRGALFVAFQRRLEGESMARIGRYDRALGGWSFAHYPLDERSAHAGGQSSLSELTALDGGEFAVIERDGRAGTDARIKRIYRFGIEGVTFVADGAGALPVLEKHLVLDLVRDGSFGATGGPIPEKLEGLALHPGGAALLANDNDGVEVSSGETVLLRLEHLFD</sequence>
<dbReference type="InterPro" id="IPR011048">
    <property type="entry name" value="Haem_d1_sf"/>
</dbReference>
<dbReference type="Pfam" id="PF13449">
    <property type="entry name" value="Phytase-like"/>
    <property type="match status" value="1"/>
</dbReference>
<dbReference type="Gene3D" id="2.130.10.10">
    <property type="entry name" value="YVTN repeat-like/Quinoprotein amine dehydrogenase"/>
    <property type="match status" value="1"/>
</dbReference>
<dbReference type="EMBL" id="CP036287">
    <property type="protein sequence ID" value="QDU66096.1"/>
    <property type="molecule type" value="Genomic_DNA"/>
</dbReference>
<dbReference type="KEGG" id="pbap:Pla133_11620"/>
<organism evidence="3 4">
    <name type="scientific">Engelhardtia mirabilis</name>
    <dbReference type="NCBI Taxonomy" id="2528011"/>
    <lineage>
        <taxon>Bacteria</taxon>
        <taxon>Pseudomonadati</taxon>
        <taxon>Planctomycetota</taxon>
        <taxon>Planctomycetia</taxon>
        <taxon>Planctomycetia incertae sedis</taxon>
        <taxon>Engelhardtia</taxon>
    </lineage>
</organism>
<dbReference type="PANTHER" id="PTHR46928:SF1">
    <property type="entry name" value="MESENCHYME-SPECIFIC CELL SURFACE GLYCOPROTEIN"/>
    <property type="match status" value="1"/>
</dbReference>
<dbReference type="RefSeq" id="WP_419192163.1">
    <property type="nucleotide sequence ID" value="NZ_CP036287.1"/>
</dbReference>
<evidence type="ECO:0000313" key="3">
    <source>
        <dbReference type="EMBL" id="QDU66096.1"/>
    </source>
</evidence>
<accession>A0A518BGK7</accession>
<dbReference type="PANTHER" id="PTHR46928">
    <property type="entry name" value="MESENCHYME-SPECIFIC CELL SURFACE GLYCOPROTEIN"/>
    <property type="match status" value="1"/>
</dbReference>
<dbReference type="InterPro" id="IPR052956">
    <property type="entry name" value="Mesenchyme-surface_protein"/>
</dbReference>
<reference evidence="3 4" key="1">
    <citation type="submission" date="2019-02" db="EMBL/GenBank/DDBJ databases">
        <title>Deep-cultivation of Planctomycetes and their phenomic and genomic characterization uncovers novel biology.</title>
        <authorList>
            <person name="Wiegand S."/>
            <person name="Jogler M."/>
            <person name="Boedeker C."/>
            <person name="Pinto D."/>
            <person name="Vollmers J."/>
            <person name="Rivas-Marin E."/>
            <person name="Kohn T."/>
            <person name="Peeters S.H."/>
            <person name="Heuer A."/>
            <person name="Rast P."/>
            <person name="Oberbeckmann S."/>
            <person name="Bunk B."/>
            <person name="Jeske O."/>
            <person name="Meyerdierks A."/>
            <person name="Storesund J.E."/>
            <person name="Kallscheuer N."/>
            <person name="Luecker S."/>
            <person name="Lage O.M."/>
            <person name="Pohl T."/>
            <person name="Merkel B.J."/>
            <person name="Hornburger P."/>
            <person name="Mueller R.-W."/>
            <person name="Bruemmer F."/>
            <person name="Labrenz M."/>
            <person name="Spormann A.M."/>
            <person name="Op den Camp H."/>
            <person name="Overmann J."/>
            <person name="Amann R."/>
            <person name="Jetten M.S.M."/>
            <person name="Mascher T."/>
            <person name="Medema M.H."/>
            <person name="Devos D.P."/>
            <person name="Kaster A.-K."/>
            <person name="Ovreas L."/>
            <person name="Rohde M."/>
            <person name="Galperin M.Y."/>
            <person name="Jogler C."/>
        </authorList>
    </citation>
    <scope>NUCLEOTIDE SEQUENCE [LARGE SCALE GENOMIC DNA]</scope>
    <source>
        <strain evidence="3 4">Pla133</strain>
    </source>
</reference>
<dbReference type="SUPFAM" id="SSF51004">
    <property type="entry name" value="C-terminal (heme d1) domain of cytochrome cd1-nitrite reductase"/>
    <property type="match status" value="1"/>
</dbReference>
<feature type="chain" id="PRO_5021809983" description="Phytase-like domain-containing protein" evidence="1">
    <location>
        <begin position="23"/>
        <end position="769"/>
    </location>
</feature>
<gene>
    <name evidence="3" type="ORF">Pla133_11620</name>
</gene>
<dbReference type="InterPro" id="IPR015943">
    <property type="entry name" value="WD40/YVTN_repeat-like_dom_sf"/>
</dbReference>
<dbReference type="InterPro" id="IPR027372">
    <property type="entry name" value="Phytase-like_dom"/>
</dbReference>
<feature type="domain" description="Phytase-like" evidence="2">
    <location>
        <begin position="445"/>
        <end position="750"/>
    </location>
</feature>
<keyword evidence="4" id="KW-1185">Reference proteome</keyword>
<proteinExistence type="predicted"/>
<evidence type="ECO:0000259" key="2">
    <source>
        <dbReference type="Pfam" id="PF13449"/>
    </source>
</evidence>
<protein>
    <recommendedName>
        <fullName evidence="2">Phytase-like domain-containing protein</fullName>
    </recommendedName>
</protein>
<feature type="signal peptide" evidence="1">
    <location>
        <begin position="1"/>
        <end position="22"/>
    </location>
</feature>
<evidence type="ECO:0000256" key="1">
    <source>
        <dbReference type="SAM" id="SignalP"/>
    </source>
</evidence>
<name>A0A518BGK7_9BACT</name>
<dbReference type="AlphaFoldDB" id="A0A518BGK7"/>
<dbReference type="SUPFAM" id="SSF101898">
    <property type="entry name" value="NHL repeat"/>
    <property type="match status" value="1"/>
</dbReference>